<accession>A0A0V1AJ53</accession>
<evidence type="ECO:0000313" key="1">
    <source>
        <dbReference type="EMBL" id="KRY24772.1"/>
    </source>
</evidence>
<gene>
    <name evidence="1" type="ORF">T03_14454</name>
</gene>
<sequence length="41" mass="4772">MKVFIRISATIDTLFMHNSQIHSLFAHGVEFHCKQNKLNIT</sequence>
<comment type="caution">
    <text evidence="1">The sequence shown here is derived from an EMBL/GenBank/DDBJ whole genome shotgun (WGS) entry which is preliminary data.</text>
</comment>
<keyword evidence="2" id="KW-1185">Reference proteome</keyword>
<dbReference type="AlphaFoldDB" id="A0A0V1AJ53"/>
<reference evidence="1 2" key="1">
    <citation type="submission" date="2015-01" db="EMBL/GenBank/DDBJ databases">
        <title>Evolution of Trichinella species and genotypes.</title>
        <authorList>
            <person name="Korhonen P.K."/>
            <person name="Edoardo P."/>
            <person name="Giuseppe L.R."/>
            <person name="Gasser R.B."/>
        </authorList>
    </citation>
    <scope>NUCLEOTIDE SEQUENCE [LARGE SCALE GENOMIC DNA]</scope>
    <source>
        <strain evidence="1">ISS120</strain>
    </source>
</reference>
<protein>
    <submittedName>
        <fullName evidence="1">Uncharacterized protein</fullName>
    </submittedName>
</protein>
<dbReference type="Proteomes" id="UP000054653">
    <property type="component" value="Unassembled WGS sequence"/>
</dbReference>
<proteinExistence type="predicted"/>
<name>A0A0V1AJ53_TRIBR</name>
<dbReference type="EMBL" id="JYDI01002814">
    <property type="protein sequence ID" value="KRY24772.1"/>
    <property type="molecule type" value="Genomic_DNA"/>
</dbReference>
<organism evidence="1 2">
    <name type="scientific">Trichinella britovi</name>
    <name type="common">Parasitic roundworm</name>
    <dbReference type="NCBI Taxonomy" id="45882"/>
    <lineage>
        <taxon>Eukaryota</taxon>
        <taxon>Metazoa</taxon>
        <taxon>Ecdysozoa</taxon>
        <taxon>Nematoda</taxon>
        <taxon>Enoplea</taxon>
        <taxon>Dorylaimia</taxon>
        <taxon>Trichinellida</taxon>
        <taxon>Trichinellidae</taxon>
        <taxon>Trichinella</taxon>
    </lineage>
</organism>
<evidence type="ECO:0000313" key="2">
    <source>
        <dbReference type="Proteomes" id="UP000054653"/>
    </source>
</evidence>